<accession>A0A211ZRA7</accession>
<dbReference type="EMBL" id="NHON01000010">
    <property type="protein sequence ID" value="OWJ67795.1"/>
    <property type="molecule type" value="Genomic_DNA"/>
</dbReference>
<name>A0A211ZRA7_9PROT</name>
<feature type="region of interest" description="Disordered" evidence="2">
    <location>
        <begin position="1"/>
        <end position="50"/>
    </location>
</feature>
<keyword evidence="4" id="KW-1185">Reference proteome</keyword>
<proteinExistence type="predicted"/>
<dbReference type="OrthoDB" id="9790661at2"/>
<dbReference type="AlphaFoldDB" id="A0A211ZRA7"/>
<evidence type="ECO:0000313" key="3">
    <source>
        <dbReference type="EMBL" id="OWJ67795.1"/>
    </source>
</evidence>
<dbReference type="InterPro" id="IPR041999">
    <property type="entry name" value="Sortase_D_1"/>
</dbReference>
<dbReference type="Gene3D" id="2.40.260.10">
    <property type="entry name" value="Sortase"/>
    <property type="match status" value="1"/>
</dbReference>
<organism evidence="3 4">
    <name type="scientific">Inquilinus limosus</name>
    <dbReference type="NCBI Taxonomy" id="171674"/>
    <lineage>
        <taxon>Bacteria</taxon>
        <taxon>Pseudomonadati</taxon>
        <taxon>Pseudomonadota</taxon>
        <taxon>Alphaproteobacteria</taxon>
        <taxon>Rhodospirillales</taxon>
        <taxon>Rhodospirillaceae</taxon>
        <taxon>Inquilinus</taxon>
    </lineage>
</organism>
<dbReference type="Pfam" id="PF04203">
    <property type="entry name" value="Sortase"/>
    <property type="match status" value="1"/>
</dbReference>
<sequence length="260" mass="27535">MSVLTGWAGAAPSPEIAEAISTSPRGEVNEPSPRGEGGARRRRRREGEGDGAGLRLRKTIALLLVLGGLALAGQGLWIHAKAQLAQLLLDRAFAATLETGRAVKPWPWADTWPVARIDLPRLGESAIALAGASGQALAFGPGHVADTPEAGDPGTAVYAAHRDTHFRVLRDVKVGDEIDVTRRDGRRVAFKVTGTRVALWDVSGIDPRAPGRNLVLATCWPFDATTRGPYRYLVEAEEIQPAKASPAGPLVADASTGPQR</sequence>
<comment type="caution">
    <text evidence="3">The sequence shown here is derived from an EMBL/GenBank/DDBJ whole genome shotgun (WGS) entry which is preliminary data.</text>
</comment>
<dbReference type="GO" id="GO:0016787">
    <property type="term" value="F:hydrolase activity"/>
    <property type="evidence" value="ECO:0007669"/>
    <property type="project" value="UniProtKB-KW"/>
</dbReference>
<dbReference type="CDD" id="cd05828">
    <property type="entry name" value="Sortase_D_1"/>
    <property type="match status" value="1"/>
</dbReference>
<dbReference type="NCBIfam" id="TIGR03784">
    <property type="entry name" value="marine_sortase"/>
    <property type="match status" value="1"/>
</dbReference>
<dbReference type="InterPro" id="IPR023365">
    <property type="entry name" value="Sortase_dom-sf"/>
</dbReference>
<gene>
    <name evidence="3" type="ORF">BWR60_07380</name>
</gene>
<feature type="region of interest" description="Disordered" evidence="2">
    <location>
        <begin position="241"/>
        <end position="260"/>
    </location>
</feature>
<keyword evidence="1" id="KW-0378">Hydrolase</keyword>
<dbReference type="InterPro" id="IPR005754">
    <property type="entry name" value="Sortase"/>
</dbReference>
<evidence type="ECO:0000256" key="2">
    <source>
        <dbReference type="SAM" id="MobiDB-lite"/>
    </source>
</evidence>
<dbReference type="SUPFAM" id="SSF63817">
    <property type="entry name" value="Sortase"/>
    <property type="match status" value="1"/>
</dbReference>
<dbReference type="InterPro" id="IPR022445">
    <property type="entry name" value="Sortase_proteobact_type"/>
</dbReference>
<dbReference type="Proteomes" id="UP000196655">
    <property type="component" value="Unassembled WGS sequence"/>
</dbReference>
<evidence type="ECO:0000313" key="4">
    <source>
        <dbReference type="Proteomes" id="UP000196655"/>
    </source>
</evidence>
<reference evidence="4" key="1">
    <citation type="submission" date="2017-05" db="EMBL/GenBank/DDBJ databases">
        <authorList>
            <person name="Macchi M."/>
            <person name="Festa S."/>
            <person name="Coppotelli B.M."/>
            <person name="Morelli I.S."/>
        </authorList>
    </citation>
    <scope>NUCLEOTIDE SEQUENCE [LARGE SCALE GENOMIC DNA]</scope>
    <source>
        <strain evidence="4">I</strain>
    </source>
</reference>
<protein>
    <submittedName>
        <fullName evidence="3">Sortase, marine proteobacterial type</fullName>
    </submittedName>
</protein>
<evidence type="ECO:0000256" key="1">
    <source>
        <dbReference type="ARBA" id="ARBA00022801"/>
    </source>
</evidence>
<dbReference type="STRING" id="1122125.GCA_000423185_00487"/>